<sequence>MCLPLALKRPSRLGVIMSCRLFSSLRSGKPPFAPARKHPANLLHETFHFLLTFSAGRLMFENETGRSGFKQDMKRFISVFTR</sequence>
<dbReference type="EMBL" id="RJJT01000001">
    <property type="protein sequence ID" value="RSB86699.1"/>
    <property type="molecule type" value="Genomic_DNA"/>
</dbReference>
<comment type="caution">
    <text evidence="1">The sequence shown here is derived from an EMBL/GenBank/DDBJ whole genome shotgun (WGS) entry which is preliminary data.</text>
</comment>
<accession>A0A3R9B2N7</accession>
<protein>
    <submittedName>
        <fullName evidence="1">Uncharacterized protein</fullName>
    </submittedName>
</protein>
<evidence type="ECO:0000313" key="2">
    <source>
        <dbReference type="Proteomes" id="UP000277279"/>
    </source>
</evidence>
<dbReference type="AlphaFoldDB" id="A0A3R9B2N7"/>
<evidence type="ECO:0000313" key="1">
    <source>
        <dbReference type="EMBL" id="RSB86699.1"/>
    </source>
</evidence>
<name>A0A3R9B2N7_9HYPH</name>
<proteinExistence type="predicted"/>
<dbReference type="Proteomes" id="UP000277279">
    <property type="component" value="Unassembled WGS sequence"/>
</dbReference>
<reference evidence="1 2" key="1">
    <citation type="submission" date="2018-11" db="EMBL/GenBank/DDBJ databases">
        <authorList>
            <person name="Huo Y."/>
        </authorList>
    </citation>
    <scope>NUCLEOTIDE SEQUENCE [LARGE SCALE GENOMIC DNA]</scope>
    <source>
        <strain evidence="1 2">DSM 30132</strain>
    </source>
</reference>
<organism evidence="1 2">
    <name type="scientific">Rhizobium pisi</name>
    <dbReference type="NCBI Taxonomy" id="574561"/>
    <lineage>
        <taxon>Bacteria</taxon>
        <taxon>Pseudomonadati</taxon>
        <taxon>Pseudomonadota</taxon>
        <taxon>Alphaproteobacteria</taxon>
        <taxon>Hyphomicrobiales</taxon>
        <taxon>Rhizobiaceae</taxon>
        <taxon>Rhizobium/Agrobacterium group</taxon>
        <taxon>Rhizobium</taxon>
    </lineage>
</organism>
<gene>
    <name evidence="1" type="ORF">EFD55_01995</name>
</gene>